<accession>A0A1F6CSS2</accession>
<dbReference type="Proteomes" id="UP000178606">
    <property type="component" value="Unassembled WGS sequence"/>
</dbReference>
<dbReference type="AlphaFoldDB" id="A0A1F6CSS2"/>
<organism evidence="1 2">
    <name type="scientific">Handelsmanbacteria sp. (strain RIFCSPLOWO2_12_FULL_64_10)</name>
    <dbReference type="NCBI Taxonomy" id="1817868"/>
    <lineage>
        <taxon>Bacteria</taxon>
        <taxon>Candidatus Handelsmaniibacteriota</taxon>
    </lineage>
</organism>
<dbReference type="SUPFAM" id="SSF50891">
    <property type="entry name" value="Cyclophilin-like"/>
    <property type="match status" value="1"/>
</dbReference>
<dbReference type="InterPro" id="IPR029000">
    <property type="entry name" value="Cyclophilin-like_dom_sf"/>
</dbReference>
<proteinExistence type="predicted"/>
<gene>
    <name evidence="1" type="ORF">A3F84_05660</name>
</gene>
<reference evidence="1 2" key="1">
    <citation type="journal article" date="2016" name="Nat. Commun.">
        <title>Thousands of microbial genomes shed light on interconnected biogeochemical processes in an aquifer system.</title>
        <authorList>
            <person name="Anantharaman K."/>
            <person name="Brown C.T."/>
            <person name="Hug L.A."/>
            <person name="Sharon I."/>
            <person name="Castelle C.J."/>
            <person name="Probst A.J."/>
            <person name="Thomas B.C."/>
            <person name="Singh A."/>
            <person name="Wilkins M.J."/>
            <person name="Karaoz U."/>
            <person name="Brodie E.L."/>
            <person name="Williams K.H."/>
            <person name="Hubbard S.S."/>
            <person name="Banfield J.F."/>
        </authorList>
    </citation>
    <scope>NUCLEOTIDE SEQUENCE [LARGE SCALE GENOMIC DNA]</scope>
    <source>
        <strain evidence="2">RIFCSPLOWO2_12_FULL_64_10</strain>
    </source>
</reference>
<name>A0A1F6CSS2_HANXR</name>
<comment type="caution">
    <text evidence="1">The sequence shown here is derived from an EMBL/GenBank/DDBJ whole genome shotgun (WGS) entry which is preliminary data.</text>
</comment>
<evidence type="ECO:0000313" key="2">
    <source>
        <dbReference type="Proteomes" id="UP000178606"/>
    </source>
</evidence>
<dbReference type="Gene3D" id="2.40.100.20">
    <property type="match status" value="1"/>
</dbReference>
<dbReference type="EMBL" id="MFKF01000156">
    <property type="protein sequence ID" value="OGG52130.1"/>
    <property type="molecule type" value="Genomic_DNA"/>
</dbReference>
<dbReference type="Pfam" id="PF12903">
    <property type="entry name" value="DUF3830"/>
    <property type="match status" value="1"/>
</dbReference>
<evidence type="ECO:0000313" key="1">
    <source>
        <dbReference type="EMBL" id="OGG52130.1"/>
    </source>
</evidence>
<sequence>MVMTFVNEGVSVEAELLEDRAPRTCRTVWNLLPLEGEVVHAVYSGSEVVYKFPKMVSIPPENVTSRTLPGDVAYFSIQGGESYFYPKSLAEICWFYDRDARPSSPEGPVQVSVFARIVGDATEFYKVCRRIRREGYKTIRFSRA</sequence>
<dbReference type="InterPro" id="IPR024532">
    <property type="entry name" value="DUF3830"/>
</dbReference>
<protein>
    <submittedName>
        <fullName evidence="1">Uncharacterized protein</fullName>
    </submittedName>
</protein>